<keyword evidence="1" id="KW-0472">Membrane</keyword>
<proteinExistence type="predicted"/>
<evidence type="ECO:0000313" key="2">
    <source>
        <dbReference type="EMBL" id="OTN95800.1"/>
    </source>
</evidence>
<accession>A0A242BKY2</accession>
<dbReference type="RefSeq" id="WP_086322855.1">
    <property type="nucleotide sequence ID" value="NZ_NGKW01000001.1"/>
</dbReference>
<reference evidence="2 3" key="1">
    <citation type="submission" date="2017-05" db="EMBL/GenBank/DDBJ databases">
        <title>The Genome Sequence of Enterococcus faecium 7H8_DIV0219.</title>
        <authorList>
            <consortium name="The Broad Institute Genomics Platform"/>
            <consortium name="The Broad Institute Genomic Center for Infectious Diseases"/>
            <person name="Earl A."/>
            <person name="Manson A."/>
            <person name="Schwartman J."/>
            <person name="Gilmore M."/>
            <person name="Abouelleil A."/>
            <person name="Cao P."/>
            <person name="Chapman S."/>
            <person name="Cusick C."/>
            <person name="Shea T."/>
            <person name="Young S."/>
            <person name="Neafsey D."/>
            <person name="Nusbaum C."/>
            <person name="Birren B."/>
        </authorList>
    </citation>
    <scope>NUCLEOTIDE SEQUENCE [LARGE SCALE GENOMIC DNA]</scope>
    <source>
        <strain evidence="2 3">7H8_DIV0219</strain>
    </source>
</reference>
<evidence type="ECO:0000313" key="3">
    <source>
        <dbReference type="Proteomes" id="UP000194885"/>
    </source>
</evidence>
<dbReference type="Proteomes" id="UP000194885">
    <property type="component" value="Unassembled WGS sequence"/>
</dbReference>
<gene>
    <name evidence="2" type="ORF">A5810_000105</name>
</gene>
<sequence>MPKSKKNITIIGLGLSAYLFTEFVYRHVNLFAEPLFALYESNSSIVRELANLMIALLFTPALRVITILVCLVLLFFVNKKK</sequence>
<feature type="transmembrane region" description="Helical" evidence="1">
    <location>
        <begin position="50"/>
        <end position="77"/>
    </location>
</feature>
<dbReference type="EMBL" id="NGKW01000001">
    <property type="protein sequence ID" value="OTN95800.1"/>
    <property type="molecule type" value="Genomic_DNA"/>
</dbReference>
<dbReference type="AlphaFoldDB" id="A0A242BKY2"/>
<organism evidence="2 3">
    <name type="scientific">Enterococcus faecium</name>
    <name type="common">Streptococcus faecium</name>
    <dbReference type="NCBI Taxonomy" id="1352"/>
    <lineage>
        <taxon>Bacteria</taxon>
        <taxon>Bacillati</taxon>
        <taxon>Bacillota</taxon>
        <taxon>Bacilli</taxon>
        <taxon>Lactobacillales</taxon>
        <taxon>Enterococcaceae</taxon>
        <taxon>Enterococcus</taxon>
    </lineage>
</organism>
<name>A0A242BKY2_ENTFC</name>
<protein>
    <submittedName>
        <fullName evidence="2">Uncharacterized protein</fullName>
    </submittedName>
</protein>
<keyword evidence="1" id="KW-1133">Transmembrane helix</keyword>
<evidence type="ECO:0000256" key="1">
    <source>
        <dbReference type="SAM" id="Phobius"/>
    </source>
</evidence>
<comment type="caution">
    <text evidence="2">The sequence shown here is derived from an EMBL/GenBank/DDBJ whole genome shotgun (WGS) entry which is preliminary data.</text>
</comment>
<keyword evidence="1" id="KW-0812">Transmembrane</keyword>